<name>A0ABR9VHG9_9CYAN</name>
<evidence type="ECO:0000313" key="2">
    <source>
        <dbReference type="Proteomes" id="UP000606776"/>
    </source>
</evidence>
<reference evidence="1 2" key="1">
    <citation type="submission" date="2020-10" db="EMBL/GenBank/DDBJ databases">
        <authorList>
            <person name="Castelo-Branco R."/>
            <person name="Eusebio N."/>
            <person name="Adriana R."/>
            <person name="Vieira A."/>
            <person name="Brugerolle De Fraissinette N."/>
            <person name="Rezende De Castro R."/>
            <person name="Schneider M.P."/>
            <person name="Vasconcelos V."/>
            <person name="Leao P.N."/>
        </authorList>
    </citation>
    <scope>NUCLEOTIDE SEQUENCE [LARGE SCALE GENOMIC DNA]</scope>
    <source>
        <strain evidence="1 2">LEGE 00250</strain>
    </source>
</reference>
<dbReference type="EMBL" id="JADEWB010000128">
    <property type="protein sequence ID" value="MBE9237933.1"/>
    <property type="molecule type" value="Genomic_DNA"/>
</dbReference>
<comment type="caution">
    <text evidence="1">The sequence shown here is derived from an EMBL/GenBank/DDBJ whole genome shotgun (WGS) entry which is preliminary data.</text>
</comment>
<sequence>MVDNIFSCYSKLLHNNTYLKTWLMILWGNGGDRFKLFNFFLTQRRRGAERDAKRDYRLL</sequence>
<evidence type="ECO:0000313" key="1">
    <source>
        <dbReference type="EMBL" id="MBE9237933.1"/>
    </source>
</evidence>
<accession>A0ABR9VHG9</accession>
<dbReference type="RefSeq" id="WP_193943606.1">
    <property type="nucleotide sequence ID" value="NZ_JADEWB010000128.1"/>
</dbReference>
<protein>
    <submittedName>
        <fullName evidence="1">Uncharacterized protein</fullName>
    </submittedName>
</protein>
<organism evidence="1 2">
    <name type="scientific">Sphaerospermopsis aphanizomenoides LEGE 00250</name>
    <dbReference type="NCBI Taxonomy" id="2777972"/>
    <lineage>
        <taxon>Bacteria</taxon>
        <taxon>Bacillati</taxon>
        <taxon>Cyanobacteriota</taxon>
        <taxon>Cyanophyceae</taxon>
        <taxon>Nostocales</taxon>
        <taxon>Aphanizomenonaceae</taxon>
        <taxon>Sphaerospermopsis</taxon>
        <taxon>Sphaerospermopsis aphanizomenoides</taxon>
    </lineage>
</organism>
<gene>
    <name evidence="1" type="ORF">IQ227_18330</name>
</gene>
<dbReference type="Proteomes" id="UP000606776">
    <property type="component" value="Unassembled WGS sequence"/>
</dbReference>
<keyword evidence="2" id="KW-1185">Reference proteome</keyword>
<proteinExistence type="predicted"/>